<feature type="domain" description="Penicillin-binding C-terminal" evidence="15">
    <location>
        <begin position="705"/>
        <end position="782"/>
    </location>
</feature>
<protein>
    <recommendedName>
        <fullName evidence="10">peptidoglycan glycosyltransferase</fullName>
        <ecNumber evidence="10">2.4.99.28</ecNumber>
    </recommendedName>
</protein>
<evidence type="ECO:0000256" key="11">
    <source>
        <dbReference type="ARBA" id="ARBA00049902"/>
    </source>
</evidence>
<evidence type="ECO:0000256" key="1">
    <source>
        <dbReference type="ARBA" id="ARBA00004752"/>
    </source>
</evidence>
<keyword evidence="7" id="KW-0808">Transferase</keyword>
<dbReference type="PANTHER" id="PTHR32282:SF15">
    <property type="entry name" value="PENICILLIN-BINDING PROTEIN 1C"/>
    <property type="match status" value="1"/>
</dbReference>
<evidence type="ECO:0000256" key="7">
    <source>
        <dbReference type="ARBA" id="ARBA00022679"/>
    </source>
</evidence>
<dbReference type="GO" id="GO:0008955">
    <property type="term" value="F:peptidoglycan glycosyltransferase activity"/>
    <property type="evidence" value="ECO:0007669"/>
    <property type="project" value="UniProtKB-EC"/>
</dbReference>
<dbReference type="EMBL" id="JACADJ010000061">
    <property type="protein sequence ID" value="NWH06158.1"/>
    <property type="molecule type" value="Genomic_DNA"/>
</dbReference>
<dbReference type="Proteomes" id="UP000553343">
    <property type="component" value="Unassembled WGS sequence"/>
</dbReference>
<dbReference type="UniPathway" id="UPA00219"/>
<evidence type="ECO:0000256" key="10">
    <source>
        <dbReference type="ARBA" id="ARBA00044770"/>
    </source>
</evidence>
<dbReference type="Pfam" id="PF00912">
    <property type="entry name" value="Transgly"/>
    <property type="match status" value="1"/>
</dbReference>
<dbReference type="AlphaFoldDB" id="A0A850TBU7"/>
<feature type="domain" description="Glycosyl transferase family 51" evidence="14">
    <location>
        <begin position="62"/>
        <end position="239"/>
    </location>
</feature>
<dbReference type="NCBIfam" id="TIGR02073">
    <property type="entry name" value="PBP_1c"/>
    <property type="match status" value="1"/>
</dbReference>
<keyword evidence="12" id="KW-0472">Membrane</keyword>
<dbReference type="Pfam" id="PF06832">
    <property type="entry name" value="BiPBP_C"/>
    <property type="match status" value="1"/>
</dbReference>
<keyword evidence="12" id="KW-0812">Transmembrane</keyword>
<dbReference type="GO" id="GO:0006508">
    <property type="term" value="P:proteolysis"/>
    <property type="evidence" value="ECO:0007669"/>
    <property type="project" value="UniProtKB-KW"/>
</dbReference>
<evidence type="ECO:0000256" key="8">
    <source>
        <dbReference type="ARBA" id="ARBA00022801"/>
    </source>
</evidence>
<gene>
    <name evidence="16" type="primary">pbpC</name>
    <name evidence="16" type="ORF">HXW94_14390</name>
</gene>
<dbReference type="Gene3D" id="3.40.710.10">
    <property type="entry name" value="DD-peptidase/beta-lactamase superfamily"/>
    <property type="match status" value="1"/>
</dbReference>
<dbReference type="EC" id="2.4.99.28" evidence="10"/>
<feature type="domain" description="Penicillin-binding protein transpeptidase" evidence="13">
    <location>
        <begin position="315"/>
        <end position="532"/>
    </location>
</feature>
<comment type="similarity">
    <text evidence="3">In the N-terminal section; belongs to the glycosyltransferase 51 family.</text>
</comment>
<keyword evidence="4" id="KW-0121">Carboxypeptidase</keyword>
<dbReference type="InterPro" id="IPR023346">
    <property type="entry name" value="Lysozyme-like_dom_sf"/>
</dbReference>
<dbReference type="InterPro" id="IPR001264">
    <property type="entry name" value="Glyco_trans_51"/>
</dbReference>
<comment type="pathway">
    <text evidence="1">Cell wall biogenesis; peptidoglycan biosynthesis.</text>
</comment>
<evidence type="ECO:0000256" key="4">
    <source>
        <dbReference type="ARBA" id="ARBA00022645"/>
    </source>
</evidence>
<evidence type="ECO:0000259" key="14">
    <source>
        <dbReference type="Pfam" id="PF00912"/>
    </source>
</evidence>
<name>A0A850TBU7_9BACT</name>
<dbReference type="SUPFAM" id="SSF53955">
    <property type="entry name" value="Lysozyme-like"/>
    <property type="match status" value="1"/>
</dbReference>
<evidence type="ECO:0000259" key="13">
    <source>
        <dbReference type="Pfam" id="PF00905"/>
    </source>
</evidence>
<evidence type="ECO:0000256" key="3">
    <source>
        <dbReference type="ARBA" id="ARBA00007739"/>
    </source>
</evidence>
<reference evidence="16 17" key="1">
    <citation type="submission" date="2020-06" db="EMBL/GenBank/DDBJ databases">
        <title>High-quality draft genome of sulfate reducer Desulfobacter latus type strain AcrS2 isolated from marine sediment.</title>
        <authorList>
            <person name="Hoppe M."/>
            <person name="Larsen C.K."/>
            <person name="Marshall I.P.G."/>
            <person name="Schramm A."/>
            <person name="Marietou A.G."/>
        </authorList>
    </citation>
    <scope>NUCLEOTIDE SEQUENCE [LARGE SCALE GENOMIC DNA]</scope>
    <source>
        <strain evidence="16 17">AcRS2</strain>
    </source>
</reference>
<evidence type="ECO:0000256" key="6">
    <source>
        <dbReference type="ARBA" id="ARBA00022676"/>
    </source>
</evidence>
<feature type="transmembrane region" description="Helical" evidence="12">
    <location>
        <begin position="12"/>
        <end position="34"/>
    </location>
</feature>
<dbReference type="Gene3D" id="1.10.3810.10">
    <property type="entry name" value="Biosynthetic peptidoglycan transglycosylase-like"/>
    <property type="match status" value="1"/>
</dbReference>
<evidence type="ECO:0000256" key="9">
    <source>
        <dbReference type="ARBA" id="ARBA00023268"/>
    </source>
</evidence>
<keyword evidence="9" id="KW-0511">Multifunctional enzyme</keyword>
<dbReference type="SUPFAM" id="SSF56601">
    <property type="entry name" value="beta-lactamase/transpeptidase-like"/>
    <property type="match status" value="1"/>
</dbReference>
<evidence type="ECO:0000256" key="2">
    <source>
        <dbReference type="ARBA" id="ARBA00007090"/>
    </source>
</evidence>
<dbReference type="InterPro" id="IPR012338">
    <property type="entry name" value="Beta-lactam/transpept-like"/>
</dbReference>
<keyword evidence="12" id="KW-1133">Transmembrane helix</keyword>
<accession>A0A850TBU7</accession>
<sequence>MFTELIKSKFRITGILLFILPAGGVCFITFDHLFPFDTVGRPISTVIVDRHQAPLRAFADKNGVWRYPARPDQVSRLYLQALITYEDRWFYYHPGINPLAICRAFFQNLSHSRIVSGGSTLTMQTARILDISKHGNRPSTSGFFHRMGVKLRQMFRALQLEYHLTKGEILGLYLTHAPFGANIEGIRAACYTWLGKGAKEMTRAEAALMAVLPQAPSRYRPDRHPGRAAKARDKVLDRMARFGVWTPDQIRAAQQEPVISFRFPTSMTAPLAARRLNAVYPDAEVIHTFIDENLQMHMAELLRAYMDRLPPKQSGAVLVVNHKTLEIEAYAGSADFFNSSRLGHVDMIQALRSPGSTLKPFIYGLCMDKGLIHSHSMLLDVPRYKKNYNPGNFTRGFSGPVTTTRALQDSLNLPAVQVLDAYGPGRFHDRLCNAGARFQFKGTPNLSMALGGVGTSLESLVTLYTAIGRGGIAGKPRLCPMEPVQERYLMSPGAAFIIRDILSRPFPGRQGVGRLSGALSMAWKTGTSYGFRDAWAMGLKGDYTVGVWIGRPDGTPSPGQYGAITALPLLGQVMAGLAAGRETVKPPEKVSKETICWPSGLAASAIQSRAKGACAKKFDAWILDGQMPSTMTGETGLTAPLVRTFWVNSRGMRATPACGGIEKKTLALWPWQAEPFIPALWRRAAVLPKDSPNCPGMTPLVLPGIRIVSVSDNSILTCRPGQTRSPTIPLRALGGRGERQWFLNKKPLENTDGSARFFMPMPVPGRYHLAVVDESGSFDQVCFSVIELNP</sequence>
<dbReference type="InterPro" id="IPR011815">
    <property type="entry name" value="PBP_1c"/>
</dbReference>
<proteinExistence type="inferred from homology"/>
<dbReference type="GO" id="GO:0004180">
    <property type="term" value="F:carboxypeptidase activity"/>
    <property type="evidence" value="ECO:0007669"/>
    <property type="project" value="UniProtKB-KW"/>
</dbReference>
<dbReference type="PANTHER" id="PTHR32282">
    <property type="entry name" value="BINDING PROTEIN TRANSPEPTIDASE, PUTATIVE-RELATED"/>
    <property type="match status" value="1"/>
</dbReference>
<dbReference type="GO" id="GO:0030288">
    <property type="term" value="C:outer membrane-bounded periplasmic space"/>
    <property type="evidence" value="ECO:0007669"/>
    <property type="project" value="TreeGrafter"/>
</dbReference>
<dbReference type="InterPro" id="IPR050396">
    <property type="entry name" value="Glycosyltr_51/Transpeptidase"/>
</dbReference>
<keyword evidence="17" id="KW-1185">Reference proteome</keyword>
<evidence type="ECO:0000256" key="5">
    <source>
        <dbReference type="ARBA" id="ARBA00022670"/>
    </source>
</evidence>
<comment type="similarity">
    <text evidence="2">In the C-terminal section; belongs to the transpeptidase family.</text>
</comment>
<dbReference type="Pfam" id="PF00905">
    <property type="entry name" value="Transpeptidase"/>
    <property type="match status" value="1"/>
</dbReference>
<dbReference type="InterPro" id="IPR001460">
    <property type="entry name" value="PCN-bd_Tpept"/>
</dbReference>
<evidence type="ECO:0000313" key="16">
    <source>
        <dbReference type="EMBL" id="NWH06158.1"/>
    </source>
</evidence>
<dbReference type="GO" id="GO:0008658">
    <property type="term" value="F:penicillin binding"/>
    <property type="evidence" value="ECO:0007669"/>
    <property type="project" value="InterPro"/>
</dbReference>
<comment type="catalytic activity">
    <reaction evidence="11">
        <text>[GlcNAc-(1-&gt;4)-Mur2Ac(oyl-L-Ala-gamma-D-Glu-L-Lys-D-Ala-D-Ala)](n)-di-trans,octa-cis-undecaprenyl diphosphate + beta-D-GlcNAc-(1-&gt;4)-Mur2Ac(oyl-L-Ala-gamma-D-Glu-L-Lys-D-Ala-D-Ala)-di-trans,octa-cis-undecaprenyl diphosphate = [GlcNAc-(1-&gt;4)-Mur2Ac(oyl-L-Ala-gamma-D-Glu-L-Lys-D-Ala-D-Ala)](n+1)-di-trans,octa-cis-undecaprenyl diphosphate + di-trans,octa-cis-undecaprenyl diphosphate + H(+)</text>
        <dbReference type="Rhea" id="RHEA:23708"/>
        <dbReference type="Rhea" id="RHEA-COMP:9602"/>
        <dbReference type="Rhea" id="RHEA-COMP:9603"/>
        <dbReference type="ChEBI" id="CHEBI:15378"/>
        <dbReference type="ChEBI" id="CHEBI:58405"/>
        <dbReference type="ChEBI" id="CHEBI:60033"/>
        <dbReference type="ChEBI" id="CHEBI:78435"/>
        <dbReference type="EC" id="2.4.99.28"/>
    </reaction>
</comment>
<dbReference type="RefSeq" id="WP_178367610.1">
    <property type="nucleotide sequence ID" value="NZ_JACADJ010000061.1"/>
</dbReference>
<keyword evidence="8" id="KW-0378">Hydrolase</keyword>
<dbReference type="InterPro" id="IPR009647">
    <property type="entry name" value="PBP_C"/>
</dbReference>
<evidence type="ECO:0000259" key="15">
    <source>
        <dbReference type="Pfam" id="PF06832"/>
    </source>
</evidence>
<keyword evidence="5" id="KW-0645">Protease</keyword>
<dbReference type="GO" id="GO:0009252">
    <property type="term" value="P:peptidoglycan biosynthetic process"/>
    <property type="evidence" value="ECO:0007669"/>
    <property type="project" value="UniProtKB-UniPathway"/>
</dbReference>
<dbReference type="InterPro" id="IPR036950">
    <property type="entry name" value="PBP_transglycosylase"/>
</dbReference>
<evidence type="ECO:0000313" key="17">
    <source>
        <dbReference type="Proteomes" id="UP000553343"/>
    </source>
</evidence>
<evidence type="ECO:0000256" key="12">
    <source>
        <dbReference type="SAM" id="Phobius"/>
    </source>
</evidence>
<organism evidence="16 17">
    <name type="scientific">Desulfobacter latus</name>
    <dbReference type="NCBI Taxonomy" id="2292"/>
    <lineage>
        <taxon>Bacteria</taxon>
        <taxon>Pseudomonadati</taxon>
        <taxon>Thermodesulfobacteriota</taxon>
        <taxon>Desulfobacteria</taxon>
        <taxon>Desulfobacterales</taxon>
        <taxon>Desulfobacteraceae</taxon>
        <taxon>Desulfobacter</taxon>
    </lineage>
</organism>
<keyword evidence="6" id="KW-0328">Glycosyltransferase</keyword>
<comment type="caution">
    <text evidence="16">The sequence shown here is derived from an EMBL/GenBank/DDBJ whole genome shotgun (WGS) entry which is preliminary data.</text>
</comment>